<gene>
    <name evidence="1" type="ORF">AQJ67_23635</name>
</gene>
<dbReference type="RefSeq" id="WP_062721092.1">
    <property type="nucleotide sequence ID" value="NZ_KQ948931.1"/>
</dbReference>
<dbReference type="EMBL" id="LMWY01000028">
    <property type="protein sequence ID" value="KUO00309.1"/>
    <property type="molecule type" value="Genomic_DNA"/>
</dbReference>
<accession>A0A101TXR3</accession>
<dbReference type="AlphaFoldDB" id="A0A101TXR3"/>
<keyword evidence="2" id="KW-1185">Reference proteome</keyword>
<proteinExistence type="predicted"/>
<organism evidence="1 2">
    <name type="scientific">Streptomyces caeruleatus</name>
    <dbReference type="NCBI Taxonomy" id="661399"/>
    <lineage>
        <taxon>Bacteria</taxon>
        <taxon>Bacillati</taxon>
        <taxon>Actinomycetota</taxon>
        <taxon>Actinomycetes</taxon>
        <taxon>Kitasatosporales</taxon>
        <taxon>Streptomycetaceae</taxon>
        <taxon>Streptomyces</taxon>
    </lineage>
</organism>
<protein>
    <submittedName>
        <fullName evidence="1">Uncharacterized protein</fullName>
    </submittedName>
</protein>
<dbReference type="STRING" id="661399.AQJ67_23635"/>
<evidence type="ECO:0000313" key="2">
    <source>
        <dbReference type="Proteomes" id="UP000053429"/>
    </source>
</evidence>
<dbReference type="OrthoDB" id="4269933at2"/>
<name>A0A101TXR3_9ACTN</name>
<evidence type="ECO:0000313" key="1">
    <source>
        <dbReference type="EMBL" id="KUO00309.1"/>
    </source>
</evidence>
<reference evidence="1 2" key="1">
    <citation type="submission" date="2015-10" db="EMBL/GenBank/DDBJ databases">
        <title>Draft genome sequence of Streptomyces caeruleatus NRRL B-24802, type strain for the species Streptomyces caeruleatus.</title>
        <authorList>
            <person name="Ruckert C."/>
            <person name="Winkler A."/>
            <person name="Kalinowski J."/>
            <person name="Kampfer P."/>
            <person name="Glaeser S."/>
        </authorList>
    </citation>
    <scope>NUCLEOTIDE SEQUENCE [LARGE SCALE GENOMIC DNA]</scope>
    <source>
        <strain evidence="1 2">NRRL B-24802</strain>
    </source>
</reference>
<sequence length="74" mass="9128">MRPRPFPDDLVQAQQEWSHTYHRLAHRPDRTELRRRLNQLSTAVLFHPYWQEHGRTPAAWWELRSLGRGERSWR</sequence>
<dbReference type="Proteomes" id="UP000053429">
    <property type="component" value="Unassembled WGS sequence"/>
</dbReference>
<comment type="caution">
    <text evidence="1">The sequence shown here is derived from an EMBL/GenBank/DDBJ whole genome shotgun (WGS) entry which is preliminary data.</text>
</comment>